<protein>
    <recommendedName>
        <fullName evidence="3">Transposase</fullName>
    </recommendedName>
</protein>
<keyword evidence="2" id="KW-1185">Reference proteome</keyword>
<comment type="caution">
    <text evidence="1">The sequence shown here is derived from an EMBL/GenBank/DDBJ whole genome shotgun (WGS) entry which is preliminary data.</text>
</comment>
<dbReference type="Proteomes" id="UP000018896">
    <property type="component" value="Unassembled WGS sequence"/>
</dbReference>
<dbReference type="OrthoDB" id="2940776at2"/>
<sequence length="60" mass="6922">MNEPKPYYSREELLTLLDYVQQKAKEETKLQVAECMLDYGIDSKLVVTLTGLTANQLTKR</sequence>
<evidence type="ECO:0000313" key="2">
    <source>
        <dbReference type="Proteomes" id="UP000018896"/>
    </source>
</evidence>
<proteinExistence type="predicted"/>
<reference evidence="1 2" key="1">
    <citation type="journal article" date="2014" name="Genome Announc.">
        <title>Draft Genome Sequences of Three Alkaliphilic Bacillus Strains, Bacillus wakoensis JCM 9140T, Bacillus akibai JCM 9157T, and Bacillus hemicellulosilyticus JCM 9152T.</title>
        <authorList>
            <person name="Yuki M."/>
            <person name="Oshima K."/>
            <person name="Suda W."/>
            <person name="Oshida Y."/>
            <person name="Kitamura K."/>
            <person name="Iida T."/>
            <person name="Hattori M."/>
            <person name="Ohkuma M."/>
        </authorList>
    </citation>
    <scope>NUCLEOTIDE SEQUENCE [LARGE SCALE GENOMIC DNA]</scope>
    <source>
        <strain evidence="1 2">JCM 9157</strain>
    </source>
</reference>
<dbReference type="AlphaFoldDB" id="W4R0N5"/>
<accession>W4R0N5</accession>
<evidence type="ECO:0008006" key="3">
    <source>
        <dbReference type="Google" id="ProtNLM"/>
    </source>
</evidence>
<dbReference type="RefSeq" id="WP_035667518.1">
    <property type="nucleotide sequence ID" value="NZ_BAUV01000055.1"/>
</dbReference>
<dbReference type="EMBL" id="BAUV01000055">
    <property type="protein sequence ID" value="GAE37124.1"/>
    <property type="molecule type" value="Genomic_DNA"/>
</dbReference>
<organism evidence="1 2">
    <name type="scientific">Halalkalibacter akibai (strain ATCC 43226 / DSM 21942 / CIP 109018 / JCM 9157 / 1139)</name>
    <name type="common">Bacillus akibai</name>
    <dbReference type="NCBI Taxonomy" id="1236973"/>
    <lineage>
        <taxon>Bacteria</taxon>
        <taxon>Bacillati</taxon>
        <taxon>Bacillota</taxon>
        <taxon>Bacilli</taxon>
        <taxon>Bacillales</taxon>
        <taxon>Bacillaceae</taxon>
        <taxon>Halalkalibacter</taxon>
    </lineage>
</organism>
<evidence type="ECO:0000313" key="1">
    <source>
        <dbReference type="EMBL" id="GAE37124.1"/>
    </source>
</evidence>
<dbReference type="eggNOG" id="ENOG5030DBF">
    <property type="taxonomic scope" value="Bacteria"/>
</dbReference>
<name>W4R0N5_HALA3</name>
<gene>
    <name evidence="1" type="ORF">JCM9157_4372</name>
</gene>